<dbReference type="GO" id="GO:0005886">
    <property type="term" value="C:plasma membrane"/>
    <property type="evidence" value="ECO:0000318"/>
    <property type="project" value="GO_Central"/>
</dbReference>
<evidence type="ECO:0000256" key="6">
    <source>
        <dbReference type="ARBA" id="ARBA00022692"/>
    </source>
</evidence>
<dbReference type="InterPro" id="IPR017191">
    <property type="entry name" value="Junctophilin"/>
</dbReference>
<comment type="subcellular location">
    <subcellularLocation>
        <location evidence="3">Cell membrane</location>
    </subcellularLocation>
    <subcellularLocation>
        <location evidence="2">Endomembrane system</location>
        <topology evidence="2">Peripheral membrane protein</topology>
    </subcellularLocation>
    <subcellularLocation>
        <location evidence="1">Endoplasmic reticulum membrane</location>
        <topology evidence="1">Single-pass type IV membrane protein</topology>
    </subcellularLocation>
</comment>
<reference evidence="13 14" key="2">
    <citation type="journal article" date="2010" name="Nucleic Acids Res.">
        <title>BeetleBase in 2010: revisions to provide comprehensive genomic information for Tribolium castaneum.</title>
        <authorList>
            <person name="Kim H.S."/>
            <person name="Murphy T."/>
            <person name="Xia J."/>
            <person name="Caragea D."/>
            <person name="Park Y."/>
            <person name="Beeman R.W."/>
            <person name="Lorenzen M.D."/>
            <person name="Butcher S."/>
            <person name="Manak J.R."/>
            <person name="Brown S.J."/>
        </authorList>
    </citation>
    <scope>GENOME REANNOTATION</scope>
    <source>
        <strain evidence="13 14">Georgia GA2</strain>
    </source>
</reference>
<evidence type="ECO:0000256" key="9">
    <source>
        <dbReference type="ARBA" id="ARBA00022989"/>
    </source>
</evidence>
<keyword evidence="7" id="KW-0677">Repeat</keyword>
<gene>
    <name evidence="13" type="primary">AUGUSTUS-3.0.2_33225</name>
    <name evidence="13" type="ORF">TcasGA2_TC033225</name>
</gene>
<dbReference type="SMART" id="SM00698">
    <property type="entry name" value="MORN"/>
    <property type="match status" value="6"/>
</dbReference>
<feature type="compositionally biased region" description="Polar residues" evidence="11">
    <location>
        <begin position="285"/>
        <end position="307"/>
    </location>
</feature>
<organism evidence="13 14">
    <name type="scientific">Tribolium castaneum</name>
    <name type="common">Red flour beetle</name>
    <dbReference type="NCBI Taxonomy" id="7070"/>
    <lineage>
        <taxon>Eukaryota</taxon>
        <taxon>Metazoa</taxon>
        <taxon>Ecdysozoa</taxon>
        <taxon>Arthropoda</taxon>
        <taxon>Hexapoda</taxon>
        <taxon>Insecta</taxon>
        <taxon>Pterygota</taxon>
        <taxon>Neoptera</taxon>
        <taxon>Endopterygota</taxon>
        <taxon>Coleoptera</taxon>
        <taxon>Polyphaga</taxon>
        <taxon>Cucujiformia</taxon>
        <taxon>Tenebrionidae</taxon>
        <taxon>Tenebrionidae incertae sedis</taxon>
        <taxon>Tribolium</taxon>
    </lineage>
</organism>
<evidence type="ECO:0000256" key="4">
    <source>
        <dbReference type="ARBA" id="ARBA00008599"/>
    </source>
</evidence>
<evidence type="ECO:0000256" key="7">
    <source>
        <dbReference type="ARBA" id="ARBA00022737"/>
    </source>
</evidence>
<evidence type="ECO:0000313" key="13">
    <source>
        <dbReference type="EMBL" id="KYB27387.1"/>
    </source>
</evidence>
<evidence type="ECO:0000256" key="10">
    <source>
        <dbReference type="ARBA" id="ARBA00023136"/>
    </source>
</evidence>
<keyword evidence="10 12" id="KW-0472">Membrane</keyword>
<evidence type="ECO:0000256" key="8">
    <source>
        <dbReference type="ARBA" id="ARBA00022824"/>
    </source>
</evidence>
<feature type="compositionally biased region" description="Low complexity" evidence="11">
    <location>
        <begin position="12"/>
        <end position="26"/>
    </location>
</feature>
<evidence type="ECO:0000256" key="11">
    <source>
        <dbReference type="SAM" id="MobiDB-lite"/>
    </source>
</evidence>
<evidence type="ECO:0000256" key="3">
    <source>
        <dbReference type="ARBA" id="ARBA00004236"/>
    </source>
</evidence>
<keyword evidence="14" id="KW-1185">Reference proteome</keyword>
<dbReference type="GO" id="GO:0005789">
    <property type="term" value="C:endoplasmic reticulum membrane"/>
    <property type="evidence" value="ECO:0000318"/>
    <property type="project" value="GO_Central"/>
</dbReference>
<proteinExistence type="inferred from homology"/>
<keyword evidence="9 12" id="KW-1133">Transmembrane helix</keyword>
<reference evidence="13 14" key="1">
    <citation type="journal article" date="2008" name="Nature">
        <title>The genome of the model beetle and pest Tribolium castaneum.</title>
        <authorList>
            <consortium name="Tribolium Genome Sequencing Consortium"/>
            <person name="Richards S."/>
            <person name="Gibbs R.A."/>
            <person name="Weinstock G.M."/>
            <person name="Brown S.J."/>
            <person name="Denell R."/>
            <person name="Beeman R.W."/>
            <person name="Gibbs R."/>
            <person name="Beeman R.W."/>
            <person name="Brown S.J."/>
            <person name="Bucher G."/>
            <person name="Friedrich M."/>
            <person name="Grimmelikhuijzen C.J."/>
            <person name="Klingler M."/>
            <person name="Lorenzen M."/>
            <person name="Richards S."/>
            <person name="Roth S."/>
            <person name="Schroder R."/>
            <person name="Tautz D."/>
            <person name="Zdobnov E.M."/>
            <person name="Muzny D."/>
            <person name="Gibbs R.A."/>
            <person name="Weinstock G.M."/>
            <person name="Attaway T."/>
            <person name="Bell S."/>
            <person name="Buhay C.J."/>
            <person name="Chandrabose M.N."/>
            <person name="Chavez D."/>
            <person name="Clerk-Blankenburg K.P."/>
            <person name="Cree A."/>
            <person name="Dao M."/>
            <person name="Davis C."/>
            <person name="Chacko J."/>
            <person name="Dinh H."/>
            <person name="Dugan-Rocha S."/>
            <person name="Fowler G."/>
            <person name="Garner T.T."/>
            <person name="Garnes J."/>
            <person name="Gnirke A."/>
            <person name="Hawes A."/>
            <person name="Hernandez J."/>
            <person name="Hines S."/>
            <person name="Holder M."/>
            <person name="Hume J."/>
            <person name="Jhangiani S.N."/>
            <person name="Joshi V."/>
            <person name="Khan Z.M."/>
            <person name="Jackson L."/>
            <person name="Kovar C."/>
            <person name="Kowis A."/>
            <person name="Lee S."/>
            <person name="Lewis L.R."/>
            <person name="Margolis J."/>
            <person name="Morgan M."/>
            <person name="Nazareth L.V."/>
            <person name="Nguyen N."/>
            <person name="Okwuonu G."/>
            <person name="Parker D."/>
            <person name="Richards S."/>
            <person name="Ruiz S.J."/>
            <person name="Santibanez J."/>
            <person name="Savard J."/>
            <person name="Scherer S.E."/>
            <person name="Schneider B."/>
            <person name="Sodergren E."/>
            <person name="Tautz D."/>
            <person name="Vattahil S."/>
            <person name="Villasana D."/>
            <person name="White C.S."/>
            <person name="Wright R."/>
            <person name="Park Y."/>
            <person name="Beeman R.W."/>
            <person name="Lord J."/>
            <person name="Oppert B."/>
            <person name="Lorenzen M."/>
            <person name="Brown S."/>
            <person name="Wang L."/>
            <person name="Savard J."/>
            <person name="Tautz D."/>
            <person name="Richards S."/>
            <person name="Weinstock G."/>
            <person name="Gibbs R.A."/>
            <person name="Liu Y."/>
            <person name="Worley K."/>
            <person name="Weinstock G."/>
            <person name="Elsik C.G."/>
            <person name="Reese J.T."/>
            <person name="Elhaik E."/>
            <person name="Landan G."/>
            <person name="Graur D."/>
            <person name="Arensburger P."/>
            <person name="Atkinson P."/>
            <person name="Beeman R.W."/>
            <person name="Beidler J."/>
            <person name="Brown S.J."/>
            <person name="Demuth J.P."/>
            <person name="Drury D.W."/>
            <person name="Du Y.Z."/>
            <person name="Fujiwara H."/>
            <person name="Lorenzen M."/>
            <person name="Maselli V."/>
            <person name="Osanai M."/>
            <person name="Park Y."/>
            <person name="Robertson H.M."/>
            <person name="Tu Z."/>
            <person name="Wang J.J."/>
            <person name="Wang S."/>
            <person name="Richards S."/>
            <person name="Song H."/>
            <person name="Zhang L."/>
            <person name="Sodergren E."/>
            <person name="Werner D."/>
            <person name="Stanke M."/>
            <person name="Morgenstern B."/>
            <person name="Solovyev V."/>
            <person name="Kosarev P."/>
            <person name="Brown G."/>
            <person name="Chen H.C."/>
            <person name="Ermolaeva O."/>
            <person name="Hlavina W."/>
            <person name="Kapustin Y."/>
            <person name="Kiryutin B."/>
            <person name="Kitts P."/>
            <person name="Maglott D."/>
            <person name="Pruitt K."/>
            <person name="Sapojnikov V."/>
            <person name="Souvorov A."/>
            <person name="Mackey A.J."/>
            <person name="Waterhouse R.M."/>
            <person name="Wyder S."/>
            <person name="Zdobnov E.M."/>
            <person name="Zdobnov E.M."/>
            <person name="Wyder S."/>
            <person name="Kriventseva E.V."/>
            <person name="Kadowaki T."/>
            <person name="Bork P."/>
            <person name="Aranda M."/>
            <person name="Bao R."/>
            <person name="Beermann A."/>
            <person name="Berns N."/>
            <person name="Bolognesi R."/>
            <person name="Bonneton F."/>
            <person name="Bopp D."/>
            <person name="Brown S.J."/>
            <person name="Bucher G."/>
            <person name="Butts T."/>
            <person name="Chaumot A."/>
            <person name="Denell R.E."/>
            <person name="Ferrier D.E."/>
            <person name="Friedrich M."/>
            <person name="Gordon C.M."/>
            <person name="Jindra M."/>
            <person name="Klingler M."/>
            <person name="Lan Q."/>
            <person name="Lattorff H.M."/>
            <person name="Laudet V."/>
            <person name="von Levetsow C."/>
            <person name="Liu Z."/>
            <person name="Lutz R."/>
            <person name="Lynch J.A."/>
            <person name="da Fonseca R.N."/>
            <person name="Posnien N."/>
            <person name="Reuter R."/>
            <person name="Roth S."/>
            <person name="Savard J."/>
            <person name="Schinko J.B."/>
            <person name="Schmitt C."/>
            <person name="Schoppmeier M."/>
            <person name="Schroder R."/>
            <person name="Shippy T.D."/>
            <person name="Simonnet F."/>
            <person name="Marques-Souza H."/>
            <person name="Tautz D."/>
            <person name="Tomoyasu Y."/>
            <person name="Trauner J."/>
            <person name="Van der Zee M."/>
            <person name="Vervoort M."/>
            <person name="Wittkopp N."/>
            <person name="Wimmer E.A."/>
            <person name="Yang X."/>
            <person name="Jones A.K."/>
            <person name="Sattelle D.B."/>
            <person name="Ebert P.R."/>
            <person name="Nelson D."/>
            <person name="Scott J.G."/>
            <person name="Beeman R.W."/>
            <person name="Muthukrishnan S."/>
            <person name="Kramer K.J."/>
            <person name="Arakane Y."/>
            <person name="Beeman R.W."/>
            <person name="Zhu Q."/>
            <person name="Hogenkamp D."/>
            <person name="Dixit R."/>
            <person name="Oppert B."/>
            <person name="Jiang H."/>
            <person name="Zou Z."/>
            <person name="Marshall J."/>
            <person name="Elpidina E."/>
            <person name="Vinokurov K."/>
            <person name="Oppert C."/>
            <person name="Zou Z."/>
            <person name="Evans J."/>
            <person name="Lu Z."/>
            <person name="Zhao P."/>
            <person name="Sumathipala N."/>
            <person name="Altincicek B."/>
            <person name="Vilcinskas A."/>
            <person name="Williams M."/>
            <person name="Hultmark D."/>
            <person name="Hetru C."/>
            <person name="Jiang H."/>
            <person name="Grimmelikhuijzen C.J."/>
            <person name="Hauser F."/>
            <person name="Cazzamali G."/>
            <person name="Williamson M."/>
            <person name="Park Y."/>
            <person name="Li B."/>
            <person name="Tanaka Y."/>
            <person name="Predel R."/>
            <person name="Neupert S."/>
            <person name="Schachtner J."/>
            <person name="Verleyen P."/>
            <person name="Raible F."/>
            <person name="Bork P."/>
            <person name="Friedrich M."/>
            <person name="Walden K.K."/>
            <person name="Robertson H.M."/>
            <person name="Angeli S."/>
            <person name="Foret S."/>
            <person name="Bucher G."/>
            <person name="Schuetz S."/>
            <person name="Maleszka R."/>
            <person name="Wimmer E.A."/>
            <person name="Beeman R.W."/>
            <person name="Lorenzen M."/>
            <person name="Tomoyasu Y."/>
            <person name="Miller S.C."/>
            <person name="Grossmann D."/>
            <person name="Bucher G."/>
        </authorList>
    </citation>
    <scope>NUCLEOTIDE SEQUENCE [LARGE SCALE GENOMIC DNA]</scope>
    <source>
        <strain evidence="13 14">Georgia GA2</strain>
    </source>
</reference>
<evidence type="ECO:0000256" key="12">
    <source>
        <dbReference type="SAM" id="Phobius"/>
    </source>
</evidence>
<keyword evidence="5" id="KW-1003">Cell membrane</keyword>
<dbReference type="InterPro" id="IPR003409">
    <property type="entry name" value="MORN"/>
</dbReference>
<feature type="compositionally biased region" description="Polar residues" evidence="11">
    <location>
        <begin position="535"/>
        <end position="545"/>
    </location>
</feature>
<feature type="compositionally biased region" description="Low complexity" evidence="11">
    <location>
        <begin position="275"/>
        <end position="284"/>
    </location>
</feature>
<feature type="compositionally biased region" description="Polar residues" evidence="11">
    <location>
        <begin position="194"/>
        <end position="206"/>
    </location>
</feature>
<dbReference type="Pfam" id="PF02493">
    <property type="entry name" value="MORN"/>
    <property type="match status" value="8"/>
</dbReference>
<feature type="compositionally biased region" description="Basic and acidic residues" evidence="11">
    <location>
        <begin position="625"/>
        <end position="644"/>
    </location>
</feature>
<feature type="compositionally biased region" description="Low complexity" evidence="11">
    <location>
        <begin position="546"/>
        <end position="562"/>
    </location>
</feature>
<dbReference type="InParanoid" id="A0A139WHY6"/>
<dbReference type="PANTHER" id="PTHR23085">
    <property type="entry name" value="GH28348P"/>
    <property type="match status" value="1"/>
</dbReference>
<feature type="region of interest" description="Disordered" evidence="11">
    <location>
        <begin position="257"/>
        <end position="307"/>
    </location>
</feature>
<dbReference type="EMBL" id="KQ971343">
    <property type="protein sequence ID" value="KYB27387.1"/>
    <property type="molecule type" value="Genomic_DNA"/>
</dbReference>
<feature type="compositionally biased region" description="Basic and acidic residues" evidence="11">
    <location>
        <begin position="663"/>
        <end position="675"/>
    </location>
</feature>
<name>A0A139WHY6_TRICA</name>
<evidence type="ECO:0000256" key="1">
    <source>
        <dbReference type="ARBA" id="ARBA00004163"/>
    </source>
</evidence>
<accession>A0A139WHY6</accession>
<feature type="region of interest" description="Disordered" evidence="11">
    <location>
        <begin position="194"/>
        <end position="223"/>
    </location>
</feature>
<feature type="compositionally biased region" description="Polar residues" evidence="11">
    <location>
        <begin position="564"/>
        <end position="577"/>
    </location>
</feature>
<feature type="transmembrane region" description="Helical" evidence="12">
    <location>
        <begin position="882"/>
        <end position="901"/>
    </location>
</feature>
<dbReference type="FunCoup" id="A0A139WHY6">
    <property type="interactions" value="30"/>
</dbReference>
<feature type="compositionally biased region" description="Polar residues" evidence="11">
    <location>
        <begin position="649"/>
        <end position="662"/>
    </location>
</feature>
<comment type="similarity">
    <text evidence="4">Belongs to the junctophilin family.</text>
</comment>
<feature type="compositionally biased region" description="Basic and acidic residues" evidence="11">
    <location>
        <begin position="210"/>
        <end position="222"/>
    </location>
</feature>
<keyword evidence="6 12" id="KW-0812">Transmembrane</keyword>
<dbReference type="STRING" id="7070.A0A139WHY6"/>
<dbReference type="Gene3D" id="2.20.110.10">
    <property type="entry name" value="Histone H3 K4-specific methyltransferase SET7/9 N-terminal domain"/>
    <property type="match status" value="4"/>
</dbReference>
<feature type="region of interest" description="Disordered" evidence="11">
    <location>
        <begin position="522"/>
        <end position="720"/>
    </location>
</feature>
<feature type="compositionally biased region" description="Polar residues" evidence="11">
    <location>
        <begin position="686"/>
        <end position="705"/>
    </location>
</feature>
<protein>
    <submittedName>
        <fullName evidence="13">Uncharacterized protein</fullName>
    </submittedName>
</protein>
<dbReference type="GO" id="GO:0030314">
    <property type="term" value="C:junctional membrane complex"/>
    <property type="evidence" value="ECO:0000318"/>
    <property type="project" value="GO_Central"/>
</dbReference>
<evidence type="ECO:0000256" key="5">
    <source>
        <dbReference type="ARBA" id="ARBA00022475"/>
    </source>
</evidence>
<evidence type="ECO:0000313" key="14">
    <source>
        <dbReference type="Proteomes" id="UP000007266"/>
    </source>
</evidence>
<feature type="compositionally biased region" description="Low complexity" evidence="11">
    <location>
        <begin position="522"/>
        <end position="534"/>
    </location>
</feature>
<evidence type="ECO:0000256" key="2">
    <source>
        <dbReference type="ARBA" id="ARBA00004184"/>
    </source>
</evidence>
<dbReference type="FunFam" id="2.20.110.10:FF:000001">
    <property type="entry name" value="Junctophilin"/>
    <property type="match status" value="1"/>
</dbReference>
<dbReference type="Proteomes" id="UP000007266">
    <property type="component" value="Linkage group 5"/>
</dbReference>
<keyword evidence="8" id="KW-0256">Endoplasmic reticulum</keyword>
<dbReference type="eggNOG" id="KOG0231">
    <property type="taxonomic scope" value="Eukaryota"/>
</dbReference>
<dbReference type="OMA" id="IDCENAV"/>
<dbReference type="AlphaFoldDB" id="A0A139WHY6"/>
<dbReference type="SUPFAM" id="SSF82185">
    <property type="entry name" value="Histone H3 K4-specific methyltransferase SET7/9 N-terminal domain"/>
    <property type="match status" value="2"/>
</dbReference>
<dbReference type="FunFam" id="2.20.110.10:FF:000013">
    <property type="entry name" value="Putative Junctophilin-1"/>
    <property type="match status" value="1"/>
</dbReference>
<dbReference type="PANTHER" id="PTHR23085:SF16">
    <property type="entry name" value="GH28348P"/>
    <property type="match status" value="1"/>
</dbReference>
<feature type="region of interest" description="Disordered" evidence="11">
    <location>
        <begin position="1"/>
        <end position="32"/>
    </location>
</feature>
<sequence>MQQANQVGDNGGSSPAATGATGTATTRSHVNGGRFDFDDGGTYCGGWEDGKAHGHGVCTGPKGQGAYSGSWHYGFEVSGVYTWPSGSCFEGQWQNGKRHGFGVETRGRWIYRGEWTQGFKGRYGVRQSNTSTAKYEGTWANGLQDGYGSETYADDGTYQGQWLRGMRHGYGVRNSAPFGKASKYRANKTLRASLTSLRSNEGNTGANPEAAEKRDRRVDDSRGGFVLKMNSAEPTKRRQSLGSGNIKKGLLMGLKLKKQRSTGDLEKRGGGGSGSIRSTGSSASWVSTDSAQSGMTNASIPSDSNASFVVEDEQMDPKVTETYMGEWKNDKRSGFGISERSDGLKYEGEWYANKKYGYGVTTFSNGEKEEGKYKNNVLITSQKKKLFLMRSAKFRERIDAAVNAAQRASKIALQKADIAISRTATARGKAEQADLAAAQAREDSDVATTVAKQYAPDFKQPGLERLKARQNKYQINTDTVTLNQKENPHNQIPNQVPNQIPNQIPNQTPNQVNKPLANQLNQIPNQIPNKPHNQTNYPPQQTVGFNLQQNQNAYNNTNNVSNEFGPQQNFSPDNKITNEFPGNKPRNSLPADDISPQVSSLRRGSRRVSGDRPYLGNLGQQSSIDHFDHYKRPPSRDSSVDRYSRATGRMSSTVGSRQPSVERSSRPSETPDRSLRAPSVARGTTPVPTIPNTKNGSVLTGSAAGSNAKLAGNNPGQPPPFEEIIIRKRGLGQDIIPSPNQPKRTESLFIPGAPTTQAPKQCSRRLWRTSCTMLWYQDDDEEENLMFSPALMARRASESWIDTPPVENLVTQTSLQRKKSLPDFQDLPRATGAMSREEVSYLGSARREEVRRQAEEKERLRANPLLYLVSPQVKDWLSRQQLVIVVLFINISLAIMFFKLLT</sequence>